<keyword evidence="5" id="KW-0472">Membrane</keyword>
<keyword evidence="3" id="KW-0732">Signal</keyword>
<gene>
    <name evidence="7" type="ORF">GP486_001561</name>
</gene>
<comment type="caution">
    <text evidence="7">The sequence shown here is derived from an EMBL/GenBank/DDBJ whole genome shotgun (WGS) entry which is preliminary data.</text>
</comment>
<comment type="subcellular location">
    <subcellularLocation>
        <location evidence="1 5">Cell membrane</location>
        <topology evidence="1 5">Lipid-anchor</topology>
        <topology evidence="1 5">GPI-anchor</topology>
    </subcellularLocation>
</comment>
<evidence type="ECO:0000256" key="5">
    <source>
        <dbReference type="RuleBase" id="RU361209"/>
    </source>
</evidence>
<name>A0A9P8RSK6_9PEZI</name>
<evidence type="ECO:0000256" key="4">
    <source>
        <dbReference type="ARBA" id="ARBA00023180"/>
    </source>
</evidence>
<reference evidence="7" key="1">
    <citation type="submission" date="2021-03" db="EMBL/GenBank/DDBJ databases">
        <title>Comparative genomics and phylogenomic investigation of the class Geoglossomycetes provide insights into ecological specialization and systematics.</title>
        <authorList>
            <person name="Melie T."/>
            <person name="Pirro S."/>
            <person name="Miller A.N."/>
            <person name="Quandt A."/>
        </authorList>
    </citation>
    <scope>NUCLEOTIDE SEQUENCE</scope>
    <source>
        <strain evidence="7">CAQ_001_2017</strain>
    </source>
</reference>
<dbReference type="GO" id="GO:0098552">
    <property type="term" value="C:side of membrane"/>
    <property type="evidence" value="ECO:0007669"/>
    <property type="project" value="UniProtKB-KW"/>
</dbReference>
<dbReference type="SUPFAM" id="SSF51445">
    <property type="entry name" value="(Trans)glycosidases"/>
    <property type="match status" value="1"/>
</dbReference>
<sequence>MSAYQPGGSSGYDGKSGDPLSDGSTCLRDAALMQRLGINTIRVYNVNPSANHDLCASIFNAVGIYLIVDVNSPLDGESLSRVDPGGSYTVTYLTRIFSVVEAFKGYPNTLGFFGGNEVINDESNIKTIPPYLRAVTRDLKQYIAKHSPRKIPVGYSAADVRSVLFSTWEYVQCAIDGDANDPTRSDFFGLNSYSWCGSSATFQSSTYADLVSRFSNTSVPVFFSEYGCNTQSPRPFNEVQALYGPNMTGVFSGGLVYEYSQEPSNYGLVDINSDGSVKLRQDYDNLQQQYNKLNITLLTSGNPADAAVNPPSCSASLIDSPNFYSKFDVPKTPDGGQQLIDDGLKNPNQGKLVPVTDTKVTQKVEGSNGNVINNLEIQLLADDQSNTPSGKNTSGEATGTSTAANPKSTKKGAGKRDHVSLWVVFCALFASSLVYCL</sequence>
<feature type="compositionally biased region" description="Low complexity" evidence="6">
    <location>
        <begin position="393"/>
        <end position="404"/>
    </location>
</feature>
<evidence type="ECO:0000256" key="2">
    <source>
        <dbReference type="ARBA" id="ARBA00007528"/>
    </source>
</evidence>
<evidence type="ECO:0000256" key="1">
    <source>
        <dbReference type="ARBA" id="ARBA00004609"/>
    </source>
</evidence>
<dbReference type="GO" id="GO:0031505">
    <property type="term" value="P:fungal-type cell wall organization"/>
    <property type="evidence" value="ECO:0007669"/>
    <property type="project" value="TreeGrafter"/>
</dbReference>
<comment type="similarity">
    <text evidence="2 5">Belongs to the glycosyl hydrolase 72 family.</text>
</comment>
<evidence type="ECO:0000313" key="8">
    <source>
        <dbReference type="Proteomes" id="UP000750711"/>
    </source>
</evidence>
<dbReference type="InterPro" id="IPR004886">
    <property type="entry name" value="Glucanosyltransferase"/>
</dbReference>
<evidence type="ECO:0000313" key="7">
    <source>
        <dbReference type="EMBL" id="KAH0565051.1"/>
    </source>
</evidence>
<keyword evidence="4" id="KW-0325">Glycoprotein</keyword>
<dbReference type="GO" id="GO:0071970">
    <property type="term" value="P:fungal-type cell wall (1-&gt;3)-beta-D-glucan biosynthetic process"/>
    <property type="evidence" value="ECO:0007669"/>
    <property type="project" value="TreeGrafter"/>
</dbReference>
<comment type="function">
    <text evidence="5">Splits internally a 1,3-beta-glucan molecule and transfers the newly generated reducing end (the donor) to the non-reducing end of another 1,3-beta-glucan molecule (the acceptor) forming a 1,3-beta linkage, resulting in the elongation of 1,3-beta-glucan chains in the cell wall.</text>
</comment>
<organism evidence="7 8">
    <name type="scientific">Trichoglossum hirsutum</name>
    <dbReference type="NCBI Taxonomy" id="265104"/>
    <lineage>
        <taxon>Eukaryota</taxon>
        <taxon>Fungi</taxon>
        <taxon>Dikarya</taxon>
        <taxon>Ascomycota</taxon>
        <taxon>Pezizomycotina</taxon>
        <taxon>Geoglossomycetes</taxon>
        <taxon>Geoglossales</taxon>
        <taxon>Geoglossaceae</taxon>
        <taxon>Trichoglossum</taxon>
    </lineage>
</organism>
<dbReference type="Pfam" id="PF03198">
    <property type="entry name" value="Glyco_hydro_72"/>
    <property type="match status" value="1"/>
</dbReference>
<dbReference type="GO" id="GO:0042124">
    <property type="term" value="F:1,3-beta-glucanosyltransferase activity"/>
    <property type="evidence" value="ECO:0007669"/>
    <property type="project" value="TreeGrafter"/>
</dbReference>
<feature type="compositionally biased region" description="Polar residues" evidence="6">
    <location>
        <begin position="383"/>
        <end position="392"/>
    </location>
</feature>
<proteinExistence type="inferred from homology"/>
<keyword evidence="5" id="KW-0449">Lipoprotein</keyword>
<protein>
    <recommendedName>
        <fullName evidence="5">1,3-beta-glucanosyltransferase</fullName>
        <ecNumber evidence="5">2.4.1.-</ecNumber>
    </recommendedName>
</protein>
<evidence type="ECO:0000256" key="3">
    <source>
        <dbReference type="ARBA" id="ARBA00022729"/>
    </source>
</evidence>
<dbReference type="EMBL" id="JAGHQM010000143">
    <property type="protein sequence ID" value="KAH0565051.1"/>
    <property type="molecule type" value="Genomic_DNA"/>
</dbReference>
<dbReference type="InterPro" id="IPR017853">
    <property type="entry name" value="GH"/>
</dbReference>
<feature type="region of interest" description="Disordered" evidence="6">
    <location>
        <begin position="383"/>
        <end position="413"/>
    </location>
</feature>
<evidence type="ECO:0000256" key="6">
    <source>
        <dbReference type="SAM" id="MobiDB-lite"/>
    </source>
</evidence>
<dbReference type="EC" id="2.4.1.-" evidence="5"/>
<keyword evidence="8" id="KW-1185">Reference proteome</keyword>
<keyword evidence="5" id="KW-0808">Transferase</keyword>
<dbReference type="PANTHER" id="PTHR31468">
    <property type="entry name" value="1,3-BETA-GLUCANOSYLTRANSFERASE GAS1"/>
    <property type="match status" value="1"/>
</dbReference>
<accession>A0A9P8RSK6</accession>
<dbReference type="GO" id="GO:0005886">
    <property type="term" value="C:plasma membrane"/>
    <property type="evidence" value="ECO:0007669"/>
    <property type="project" value="UniProtKB-SubCell"/>
</dbReference>
<dbReference type="Gene3D" id="3.20.20.80">
    <property type="entry name" value="Glycosidases"/>
    <property type="match status" value="1"/>
</dbReference>
<dbReference type="Proteomes" id="UP000750711">
    <property type="component" value="Unassembled WGS sequence"/>
</dbReference>
<keyword evidence="5" id="KW-0336">GPI-anchor</keyword>
<dbReference type="AlphaFoldDB" id="A0A9P8RSK6"/>
<dbReference type="PANTHER" id="PTHR31468:SF4">
    <property type="entry name" value="1,3-BETA-GLUCANOSYLTRANSFERASE GAS3-RELATED"/>
    <property type="match status" value="1"/>
</dbReference>